<protein>
    <submittedName>
        <fullName evidence="1">Uncharacterized protein</fullName>
    </submittedName>
</protein>
<sequence length="184" mass="20529">MAFAVILCMVILTQRADAQSYLVTPVNNFFSEYRGKEEIIKKYVESRTDLNIEQRLALFQSEMNKLRDQYKASRKAEYESKSIELAVRNSCTSKSSGGKKTCGIKYVYAPIPELFTTQNWMRVVGTNKGTVISPDGSTAGLKMSVAGKGKNVGTLFAVYKYRPNRITELIETELAVIFPGSLNG</sequence>
<dbReference type="Proteomes" id="UP000242687">
    <property type="component" value="Unassembled WGS sequence"/>
</dbReference>
<evidence type="ECO:0000313" key="2">
    <source>
        <dbReference type="Proteomes" id="UP000242687"/>
    </source>
</evidence>
<keyword evidence="2" id="KW-1185">Reference proteome</keyword>
<gene>
    <name evidence="1" type="ORF">CLV57_2862</name>
</gene>
<dbReference type="EMBL" id="PGFJ01000002">
    <property type="protein sequence ID" value="PJJ79725.1"/>
    <property type="molecule type" value="Genomic_DNA"/>
</dbReference>
<name>A0A2H9VN24_9SPHI</name>
<dbReference type="AlphaFoldDB" id="A0A2H9VN24"/>
<reference evidence="1 2" key="1">
    <citation type="submission" date="2017-11" db="EMBL/GenBank/DDBJ databases">
        <title>Genomic Encyclopedia of Archaeal and Bacterial Type Strains, Phase II (KMG-II): From Individual Species to Whole Genera.</title>
        <authorList>
            <person name="Goeker M."/>
        </authorList>
    </citation>
    <scope>NUCLEOTIDE SEQUENCE [LARGE SCALE GENOMIC DNA]</scope>
    <source>
        <strain evidence="1 2">DSM 28175</strain>
    </source>
</reference>
<organism evidence="1 2">
    <name type="scientific">Mucilaginibacter auburnensis</name>
    <dbReference type="NCBI Taxonomy" id="1457233"/>
    <lineage>
        <taxon>Bacteria</taxon>
        <taxon>Pseudomonadati</taxon>
        <taxon>Bacteroidota</taxon>
        <taxon>Sphingobacteriia</taxon>
        <taxon>Sphingobacteriales</taxon>
        <taxon>Sphingobacteriaceae</taxon>
        <taxon>Mucilaginibacter</taxon>
    </lineage>
</organism>
<proteinExistence type="predicted"/>
<evidence type="ECO:0000313" key="1">
    <source>
        <dbReference type="EMBL" id="PJJ79725.1"/>
    </source>
</evidence>
<comment type="caution">
    <text evidence="1">The sequence shown here is derived from an EMBL/GenBank/DDBJ whole genome shotgun (WGS) entry which is preliminary data.</text>
</comment>
<accession>A0A2H9VN24</accession>